<accession>A0A2C6KVT3</accession>
<proteinExistence type="predicted"/>
<dbReference type="GeneID" id="94429419"/>
<name>A0A2C6KVT3_9APIC</name>
<gene>
    <name evidence="1" type="ORF">CSUI_006043</name>
</gene>
<evidence type="ECO:0000313" key="2">
    <source>
        <dbReference type="Proteomes" id="UP000221165"/>
    </source>
</evidence>
<evidence type="ECO:0000313" key="1">
    <source>
        <dbReference type="EMBL" id="PHJ20123.1"/>
    </source>
</evidence>
<dbReference type="AlphaFoldDB" id="A0A2C6KVT3"/>
<dbReference type="RefSeq" id="XP_067921814.1">
    <property type="nucleotide sequence ID" value="XM_068066208.1"/>
</dbReference>
<dbReference type="OrthoDB" id="435273at2759"/>
<dbReference type="VEuPathDB" id="ToxoDB:CSUI_006043"/>
<dbReference type="Proteomes" id="UP000221165">
    <property type="component" value="Unassembled WGS sequence"/>
</dbReference>
<keyword evidence="2" id="KW-1185">Reference proteome</keyword>
<feature type="non-terminal residue" evidence="1">
    <location>
        <position position="145"/>
    </location>
</feature>
<protein>
    <submittedName>
        <fullName evidence="1">Myosin light chain 2</fullName>
    </submittedName>
</protein>
<reference evidence="1 2" key="1">
    <citation type="journal article" date="2017" name="Int. J. Parasitol.">
        <title>The genome of the protozoan parasite Cystoisospora suis and a reverse vaccinology approach to identify vaccine candidates.</title>
        <authorList>
            <person name="Palmieri N."/>
            <person name="Shrestha A."/>
            <person name="Ruttkowski B."/>
            <person name="Beck T."/>
            <person name="Vogl C."/>
            <person name="Tomley F."/>
            <person name="Blake D.P."/>
            <person name="Joachim A."/>
        </authorList>
    </citation>
    <scope>NUCLEOTIDE SEQUENCE [LARGE SCALE GENOMIC DNA]</scope>
    <source>
        <strain evidence="1 2">Wien I</strain>
    </source>
</reference>
<dbReference type="EMBL" id="MIGC01003016">
    <property type="protein sequence ID" value="PHJ20123.1"/>
    <property type="molecule type" value="Genomic_DNA"/>
</dbReference>
<sequence>MGEGQTRRVSCLGCTDFCTIVLLDGNKRPMMNLHKVPSIATVQQIKKKVSERLKEVGRSLSAEAMILYVGESRDEANEMRNEECLSTYNTLGVSRFTVTIIRRTRLELQIVLIRPEQKCLCIVKQKPHREEFPVTVPMAYSVPQL</sequence>
<comment type="caution">
    <text evidence="1">The sequence shown here is derived from an EMBL/GenBank/DDBJ whole genome shotgun (WGS) entry which is preliminary data.</text>
</comment>
<organism evidence="1 2">
    <name type="scientific">Cystoisospora suis</name>
    <dbReference type="NCBI Taxonomy" id="483139"/>
    <lineage>
        <taxon>Eukaryota</taxon>
        <taxon>Sar</taxon>
        <taxon>Alveolata</taxon>
        <taxon>Apicomplexa</taxon>
        <taxon>Conoidasida</taxon>
        <taxon>Coccidia</taxon>
        <taxon>Eucoccidiorida</taxon>
        <taxon>Eimeriorina</taxon>
        <taxon>Sarcocystidae</taxon>
        <taxon>Cystoisospora</taxon>
    </lineage>
</organism>